<accession>A0A2B4RWR0</accession>
<dbReference type="InterPro" id="IPR057617">
    <property type="entry name" value="PML_C"/>
</dbReference>
<dbReference type="AlphaFoldDB" id="A0A2B4RWR0"/>
<dbReference type="EMBL" id="LSMT01000295">
    <property type="protein sequence ID" value="PFX21000.1"/>
    <property type="molecule type" value="Genomic_DNA"/>
</dbReference>
<gene>
    <name evidence="4" type="ORF">AWC38_SpisGene14523</name>
</gene>
<evidence type="ECO:0000256" key="1">
    <source>
        <dbReference type="SAM" id="MobiDB-lite"/>
    </source>
</evidence>
<sequence>MLGIAISYDIGWTKRGKGHNSHTGHGASMGLKTGKVLSYAMGCKACRVCESSKKSGKVAKTQDCSKNHVGSSKSMESDVAVELWTNALNSGTQFSTYVGDDDSTTIADILNKVPYKVEKWSDTIHTKRSLTTRLYNLKDRFKNPHCSTLSNKVISYYAKCFSYAVTQNAGNPEFLKSSINSIVPHSFGEHSSCNISWCGFKKCPEGYKHTELPNGKNLHGEPLKNALTNIFSEYATDTVVKKLSPCANSQRNESLNNTIATKNPKTRYYGGSASNDFRVACGVAQRNLGYGYVSAALEILNIEPGYFCTSHEDLMDKKVLSDKNRKATKNFKYRRNQLRGQKSSQNSQKEAKEGKTYETAVALNLDTSVNQPSPRTHTHIEHLLENISDNELHEYEKLVPSYYAQPDLPKLTYDPKQTYTFVVFDTETTCTGKNAELCQLSAIHENQVFSKYILPTGNTFSGRLFDPRDDSGAITQSMAQKTAGSGLSYSHLKELYLKLGTKRLLATLSMPPFQNTAWKPRVTRTKRILDAIANHFQETFPKEE</sequence>
<proteinExistence type="predicted"/>
<organism evidence="4 5">
    <name type="scientific">Stylophora pistillata</name>
    <name type="common">Smooth cauliflower coral</name>
    <dbReference type="NCBI Taxonomy" id="50429"/>
    <lineage>
        <taxon>Eukaryota</taxon>
        <taxon>Metazoa</taxon>
        <taxon>Cnidaria</taxon>
        <taxon>Anthozoa</taxon>
        <taxon>Hexacorallia</taxon>
        <taxon>Scleractinia</taxon>
        <taxon>Astrocoeniina</taxon>
        <taxon>Pocilloporidae</taxon>
        <taxon>Stylophora</taxon>
    </lineage>
</organism>
<comment type="caution">
    <text evidence="4">The sequence shown here is derived from an EMBL/GenBank/DDBJ whole genome shotgun (WGS) entry which is preliminary data.</text>
</comment>
<protein>
    <recommendedName>
        <fullName evidence="6">Exonuclease domain-containing protein</fullName>
    </recommendedName>
</protein>
<dbReference type="Proteomes" id="UP000225706">
    <property type="component" value="Unassembled WGS sequence"/>
</dbReference>
<evidence type="ECO:0000259" key="2">
    <source>
        <dbReference type="Pfam" id="PF20700"/>
    </source>
</evidence>
<dbReference type="Pfam" id="PF25244">
    <property type="entry name" value="PML_C"/>
    <property type="match status" value="1"/>
</dbReference>
<keyword evidence="5" id="KW-1185">Reference proteome</keyword>
<reference evidence="5" key="1">
    <citation type="journal article" date="2017" name="bioRxiv">
        <title>Comparative analysis of the genomes of Stylophora pistillata and Acropora digitifera provides evidence for extensive differences between species of corals.</title>
        <authorList>
            <person name="Voolstra C.R."/>
            <person name="Li Y."/>
            <person name="Liew Y.J."/>
            <person name="Baumgarten S."/>
            <person name="Zoccola D."/>
            <person name="Flot J.-F."/>
            <person name="Tambutte S."/>
            <person name="Allemand D."/>
            <person name="Aranda M."/>
        </authorList>
    </citation>
    <scope>NUCLEOTIDE SEQUENCE [LARGE SCALE GENOMIC DNA]</scope>
</reference>
<evidence type="ECO:0000259" key="3">
    <source>
        <dbReference type="Pfam" id="PF25244"/>
    </source>
</evidence>
<feature type="compositionally biased region" description="Polar residues" evidence="1">
    <location>
        <begin position="338"/>
        <end position="348"/>
    </location>
</feature>
<feature type="domain" description="Mutator-like transposase" evidence="2">
    <location>
        <begin position="4"/>
        <end position="198"/>
    </location>
</feature>
<evidence type="ECO:0008006" key="6">
    <source>
        <dbReference type="Google" id="ProtNLM"/>
    </source>
</evidence>
<feature type="region of interest" description="Disordered" evidence="1">
    <location>
        <begin position="330"/>
        <end position="355"/>
    </location>
</feature>
<evidence type="ECO:0000313" key="4">
    <source>
        <dbReference type="EMBL" id="PFX21000.1"/>
    </source>
</evidence>
<dbReference type="OrthoDB" id="5976735at2759"/>
<dbReference type="Pfam" id="PF20700">
    <property type="entry name" value="Mutator"/>
    <property type="match status" value="1"/>
</dbReference>
<name>A0A2B4RWR0_STYPI</name>
<evidence type="ECO:0000313" key="5">
    <source>
        <dbReference type="Proteomes" id="UP000225706"/>
    </source>
</evidence>
<dbReference type="InterPro" id="IPR049012">
    <property type="entry name" value="Mutator_transp_dom"/>
</dbReference>
<feature type="domain" description="PML C-terminal" evidence="3">
    <location>
        <begin position="472"/>
        <end position="538"/>
    </location>
</feature>